<evidence type="ECO:0000256" key="1">
    <source>
        <dbReference type="SAM" id="MobiDB-lite"/>
    </source>
</evidence>
<feature type="region of interest" description="Disordered" evidence="1">
    <location>
        <begin position="133"/>
        <end position="157"/>
    </location>
</feature>
<dbReference type="EMBL" id="JBBNAE010000002">
    <property type="protein sequence ID" value="KAK9145582.1"/>
    <property type="molecule type" value="Genomic_DNA"/>
</dbReference>
<keyword evidence="3" id="KW-1185">Reference proteome</keyword>
<reference evidence="2 3" key="1">
    <citation type="submission" date="2024-01" db="EMBL/GenBank/DDBJ databases">
        <title>Genome assemblies of Stephania.</title>
        <authorList>
            <person name="Yang L."/>
        </authorList>
    </citation>
    <scope>NUCLEOTIDE SEQUENCE [LARGE SCALE GENOMIC DNA]</scope>
    <source>
        <strain evidence="2">QJT</strain>
        <tissue evidence="2">Leaf</tissue>
    </source>
</reference>
<name>A0AAP0PIU0_9MAGN</name>
<evidence type="ECO:0000313" key="2">
    <source>
        <dbReference type="EMBL" id="KAK9145582.1"/>
    </source>
</evidence>
<protein>
    <submittedName>
        <fullName evidence="2">Uncharacterized protein</fullName>
    </submittedName>
</protein>
<evidence type="ECO:0000313" key="3">
    <source>
        <dbReference type="Proteomes" id="UP001417504"/>
    </source>
</evidence>
<dbReference type="AlphaFoldDB" id="A0AAP0PIU0"/>
<sequence>MGKHQWARCNFKGDTGVVIFQTLENHLGKMLRVWRTGEKGCNTILVPDDSGHGWAKFLNGLMIDDDDQLRSAQLQFSPSDRVPHEGRISEYLPFHQTYQQASSYRDSWETRRTTQVLWAGNEKVVELANDRGEPMEKADDRGVPIENSRDRLRNSDWGGMREAEVSSDLKEDADPHQKDFPIFRKVRLEPVGEDRAILFCTWTVERDLVVTAEDAIGGDLVALITPWKPDLHWANCGWGGVNVRIVIQGLPLNMAKLRIHRLVRDGKKLGTIFDEHEAPAEKIRDGHCAFGAEEERNAASNSHQQHGKSGLNKTIVIGMTRDVL</sequence>
<accession>A0AAP0PIU0</accession>
<organism evidence="2 3">
    <name type="scientific">Stephania japonica</name>
    <dbReference type="NCBI Taxonomy" id="461633"/>
    <lineage>
        <taxon>Eukaryota</taxon>
        <taxon>Viridiplantae</taxon>
        <taxon>Streptophyta</taxon>
        <taxon>Embryophyta</taxon>
        <taxon>Tracheophyta</taxon>
        <taxon>Spermatophyta</taxon>
        <taxon>Magnoliopsida</taxon>
        <taxon>Ranunculales</taxon>
        <taxon>Menispermaceae</taxon>
        <taxon>Menispermoideae</taxon>
        <taxon>Cissampelideae</taxon>
        <taxon>Stephania</taxon>
    </lineage>
</organism>
<comment type="caution">
    <text evidence="2">The sequence shown here is derived from an EMBL/GenBank/DDBJ whole genome shotgun (WGS) entry which is preliminary data.</text>
</comment>
<gene>
    <name evidence="2" type="ORF">Sjap_005485</name>
</gene>
<dbReference type="Proteomes" id="UP001417504">
    <property type="component" value="Unassembled WGS sequence"/>
</dbReference>
<proteinExistence type="predicted"/>